<feature type="compositionally biased region" description="Polar residues" evidence="1">
    <location>
        <begin position="93"/>
        <end position="109"/>
    </location>
</feature>
<evidence type="ECO:0000313" key="3">
    <source>
        <dbReference type="Proteomes" id="UP000235388"/>
    </source>
</evidence>
<evidence type="ECO:0000313" key="2">
    <source>
        <dbReference type="EMBL" id="PLW55338.1"/>
    </source>
</evidence>
<feature type="region of interest" description="Disordered" evidence="1">
    <location>
        <begin position="80"/>
        <end position="127"/>
    </location>
</feature>
<dbReference type="AlphaFoldDB" id="A0A2N5VZB5"/>
<sequence length="257" mass="27856">MLLGRQRRLGRPDGVARVLHVTVDHPGMGRCRVPPILGGDRPPKITVVDLTPKIKLPVVLEPLWAPGDFVFCDNCPSTRAWPHSSQRSRETMSRTLNTSSRSAGQTAASSRPVHTPAATPHDTTRSTVLKMNGSLSHLKATRMKQPVQSRNLLPEPLTPVATVRRGGVQTCLGPQLSCANPSPHPDAALTDSNAGAKQVRATKTRQTNLPKTMAHGIKIQQDLTHGIFVIKESKIKSESLCEILHSTALEFKLAHSG</sequence>
<dbReference type="EMBL" id="PGCJ01000033">
    <property type="protein sequence ID" value="PLW55338.1"/>
    <property type="molecule type" value="Genomic_DNA"/>
</dbReference>
<protein>
    <submittedName>
        <fullName evidence="2">Uncharacterized protein</fullName>
    </submittedName>
</protein>
<name>A0A2N5VZB5_9BASI</name>
<accession>A0A2N5VZB5</accession>
<proteinExistence type="predicted"/>
<gene>
    <name evidence="2" type="ORF">PCANC_02359</name>
</gene>
<comment type="caution">
    <text evidence="2">The sequence shown here is derived from an EMBL/GenBank/DDBJ whole genome shotgun (WGS) entry which is preliminary data.</text>
</comment>
<organism evidence="2 3">
    <name type="scientific">Puccinia coronata f. sp. avenae</name>
    <dbReference type="NCBI Taxonomy" id="200324"/>
    <lineage>
        <taxon>Eukaryota</taxon>
        <taxon>Fungi</taxon>
        <taxon>Dikarya</taxon>
        <taxon>Basidiomycota</taxon>
        <taxon>Pucciniomycotina</taxon>
        <taxon>Pucciniomycetes</taxon>
        <taxon>Pucciniales</taxon>
        <taxon>Pucciniaceae</taxon>
        <taxon>Puccinia</taxon>
    </lineage>
</organism>
<evidence type="ECO:0000256" key="1">
    <source>
        <dbReference type="SAM" id="MobiDB-lite"/>
    </source>
</evidence>
<dbReference type="Proteomes" id="UP000235388">
    <property type="component" value="Unassembled WGS sequence"/>
</dbReference>
<reference evidence="2 3" key="1">
    <citation type="submission" date="2017-11" db="EMBL/GenBank/DDBJ databases">
        <title>De novo assembly and phasing of dikaryotic genomes from two isolates of Puccinia coronata f. sp. avenae, the causal agent of oat crown rust.</title>
        <authorList>
            <person name="Miller M.E."/>
            <person name="Zhang Y."/>
            <person name="Omidvar V."/>
            <person name="Sperschneider J."/>
            <person name="Schwessinger B."/>
            <person name="Raley C."/>
            <person name="Palmer J.M."/>
            <person name="Garnica D."/>
            <person name="Upadhyaya N."/>
            <person name="Rathjen J."/>
            <person name="Taylor J.M."/>
            <person name="Park R.F."/>
            <person name="Dodds P.N."/>
            <person name="Hirsch C.D."/>
            <person name="Kianian S.F."/>
            <person name="Figueroa M."/>
        </authorList>
    </citation>
    <scope>NUCLEOTIDE SEQUENCE [LARGE SCALE GENOMIC DNA]</scope>
    <source>
        <strain evidence="2">12NC29</strain>
    </source>
</reference>
<keyword evidence="3" id="KW-1185">Reference proteome</keyword>